<proteinExistence type="predicted"/>
<reference evidence="1" key="1">
    <citation type="submission" date="2021-09" db="EMBL/GenBank/DDBJ databases">
        <title>Isolation and characterization of 3-chlorobenzoate degrading bacteria from soils in Shizuoka.</title>
        <authorList>
            <person name="Ifat A."/>
            <person name="Ogawa N."/>
            <person name="Kimbara K."/>
            <person name="Moriuchi R."/>
            <person name="Dohra H."/>
            <person name="Shintani M."/>
        </authorList>
    </citation>
    <scope>NUCLEOTIDE SEQUENCE</scope>
    <source>
        <strain evidence="1">19CS2-2</strain>
    </source>
</reference>
<keyword evidence="2" id="KW-1185">Reference proteome</keyword>
<comment type="caution">
    <text evidence="1">The sequence shown here is derived from an EMBL/GenBank/DDBJ whole genome shotgun (WGS) entry which is preliminary data.</text>
</comment>
<evidence type="ECO:0000313" key="1">
    <source>
        <dbReference type="EMBL" id="GJH22828.1"/>
    </source>
</evidence>
<organism evidence="1 2">
    <name type="scientific">Caballeronia novacaledonica</name>
    <dbReference type="NCBI Taxonomy" id="1544861"/>
    <lineage>
        <taxon>Bacteria</taxon>
        <taxon>Pseudomonadati</taxon>
        <taxon>Pseudomonadota</taxon>
        <taxon>Betaproteobacteria</taxon>
        <taxon>Burkholderiales</taxon>
        <taxon>Burkholderiaceae</taxon>
        <taxon>Caballeronia</taxon>
    </lineage>
</organism>
<accession>A0ACB5R6B4</accession>
<gene>
    <name evidence="1" type="ORF">CBA19CS22_39820</name>
</gene>
<name>A0ACB5R6B4_9BURK</name>
<dbReference type="EMBL" id="BPUR01000057">
    <property type="protein sequence ID" value="GJH22828.1"/>
    <property type="molecule type" value="Genomic_DNA"/>
</dbReference>
<sequence>MATSVNRFYDALSTWTQCQVMTVVGQTINQFPANSSACPSADVLKANSDLVAALANPYSQAAEYILDDPKYGIDRRYIKSGGVSDPLKVTGNWASNQPGDLDIDQIASELNAGRPVVADITWFSGGLARRGDRRCAG</sequence>
<dbReference type="Proteomes" id="UP001055013">
    <property type="component" value="Unassembled WGS sequence"/>
</dbReference>
<evidence type="ECO:0000313" key="2">
    <source>
        <dbReference type="Proteomes" id="UP001055013"/>
    </source>
</evidence>
<protein>
    <submittedName>
        <fullName evidence="1">Uncharacterized protein</fullName>
    </submittedName>
</protein>